<feature type="transmembrane region" description="Helical" evidence="1">
    <location>
        <begin position="6"/>
        <end position="22"/>
    </location>
</feature>
<feature type="transmembrane region" description="Helical" evidence="1">
    <location>
        <begin position="59"/>
        <end position="79"/>
    </location>
</feature>
<organism evidence="2 3">
    <name type="scientific">Anaerococcus faecalis</name>
    <dbReference type="NCBI Taxonomy" id="2742993"/>
    <lineage>
        <taxon>Bacteria</taxon>
        <taxon>Bacillati</taxon>
        <taxon>Bacillota</taxon>
        <taxon>Tissierellia</taxon>
        <taxon>Tissierellales</taxon>
        <taxon>Peptoniphilaceae</taxon>
        <taxon>Anaerococcus</taxon>
    </lineage>
</organism>
<feature type="transmembrane region" description="Helical" evidence="1">
    <location>
        <begin position="318"/>
        <end position="336"/>
    </location>
</feature>
<dbReference type="NCBIfam" id="TIGR00791">
    <property type="entry name" value="gntP"/>
    <property type="match status" value="1"/>
</dbReference>
<feature type="transmembrane region" description="Helical" evidence="1">
    <location>
        <begin position="274"/>
        <end position="298"/>
    </location>
</feature>
<protein>
    <submittedName>
        <fullName evidence="2">GntP family permease</fullName>
    </submittedName>
</protein>
<accession>A0ABX2NCR1</accession>
<sequence>MSDNRIIIALIIGLILLIGLIVKTKIHTFLALIISALFIGIAGGMPYENVIKSVTDGFGGTLGSIGIIIGFGVMMGQLFEISNAAKRMALTFIKIFGKGREDLAMAITGFLVSIPIYCDSGFVILFPVAKALSKNTRKSIITLGLALASGLVITHTLVPPTPGPVGAAGIFEANVGAVILWGIVIAIPMVIATLLYARFYGKKIYQIPDEEGNWIRPEKSSLADINDYTIEDNEKMPSTLIAFLPIIVPIILILINTILSTISKVSGLEIKGIYSALSFLGTPIVAVGIGLIIAIITLTKGMSRDKVIKELEVGIQSAGIIILVTGGGGALGKVLTESGVGADIANSISKMNINPLLLPFIISTLIRFIQGSGTVAMLTSASISAPIVLPLGVNPVFATLSACVGSLFFSYFNDSFFWVVNRSLGLTDAKEQIKGYSIISTIAWAVGFVTIVLLNLIFG</sequence>
<evidence type="ECO:0000313" key="3">
    <source>
        <dbReference type="Proteomes" id="UP000540919"/>
    </source>
</evidence>
<feature type="transmembrane region" description="Helical" evidence="1">
    <location>
        <begin position="178"/>
        <end position="197"/>
    </location>
</feature>
<feature type="transmembrane region" description="Helical" evidence="1">
    <location>
        <begin position="433"/>
        <end position="458"/>
    </location>
</feature>
<keyword evidence="1" id="KW-1133">Transmembrane helix</keyword>
<proteinExistence type="predicted"/>
<feature type="transmembrane region" description="Helical" evidence="1">
    <location>
        <begin position="140"/>
        <end position="158"/>
    </location>
</feature>
<dbReference type="InterPro" id="IPR003474">
    <property type="entry name" value="Glcn_transporter"/>
</dbReference>
<evidence type="ECO:0000256" key="1">
    <source>
        <dbReference type="SAM" id="Phobius"/>
    </source>
</evidence>
<dbReference type="Proteomes" id="UP000540919">
    <property type="component" value="Unassembled WGS sequence"/>
</dbReference>
<dbReference type="RefSeq" id="WP_176270093.1">
    <property type="nucleotide sequence ID" value="NZ_JABVBA010000011.1"/>
</dbReference>
<dbReference type="EMBL" id="JABVBA010000011">
    <property type="protein sequence ID" value="NVF12252.1"/>
    <property type="molecule type" value="Genomic_DNA"/>
</dbReference>
<feature type="transmembrane region" description="Helical" evidence="1">
    <location>
        <begin position="391"/>
        <end position="413"/>
    </location>
</feature>
<keyword evidence="1" id="KW-0812">Transmembrane</keyword>
<keyword evidence="1" id="KW-0472">Membrane</keyword>
<keyword evidence="3" id="KW-1185">Reference proteome</keyword>
<dbReference type="PIRSF" id="PIRSF002746">
    <property type="entry name" value="Gluconate_transporter"/>
    <property type="match status" value="1"/>
</dbReference>
<reference evidence="2 3" key="1">
    <citation type="submission" date="2020-06" db="EMBL/GenBank/DDBJ databases">
        <title>Anaerococcus sp. nov., isolated form swine feces.</title>
        <authorList>
            <person name="Yu S."/>
        </authorList>
    </citation>
    <scope>NUCLEOTIDE SEQUENCE [LARGE SCALE GENOMIC DNA]</scope>
    <source>
        <strain evidence="2 3">AGMB00486</strain>
    </source>
</reference>
<name>A0ABX2NCR1_9FIRM</name>
<feature type="transmembrane region" description="Helical" evidence="1">
    <location>
        <begin position="356"/>
        <end position="379"/>
    </location>
</feature>
<feature type="transmembrane region" description="Helical" evidence="1">
    <location>
        <begin position="29"/>
        <end position="47"/>
    </location>
</feature>
<dbReference type="PANTHER" id="PTHR30354">
    <property type="entry name" value="GNT FAMILY GLUCONATE TRANSPORTER"/>
    <property type="match status" value="1"/>
</dbReference>
<evidence type="ECO:0000313" key="2">
    <source>
        <dbReference type="EMBL" id="NVF12252.1"/>
    </source>
</evidence>
<comment type="caution">
    <text evidence="2">The sequence shown here is derived from an EMBL/GenBank/DDBJ whole genome shotgun (WGS) entry which is preliminary data.</text>
</comment>
<gene>
    <name evidence="2" type="ORF">HV819_09825</name>
</gene>
<feature type="transmembrane region" description="Helical" evidence="1">
    <location>
        <begin position="240"/>
        <end position="262"/>
    </location>
</feature>
<dbReference type="PANTHER" id="PTHR30354:SF11">
    <property type="entry name" value="PERMEASE"/>
    <property type="match status" value="1"/>
</dbReference>
<dbReference type="Pfam" id="PF02447">
    <property type="entry name" value="GntP_permease"/>
    <property type="match status" value="1"/>
</dbReference>